<dbReference type="PROSITE" id="PS00143">
    <property type="entry name" value="INSULINASE"/>
    <property type="match status" value="1"/>
</dbReference>
<evidence type="ECO:0000313" key="6">
    <source>
        <dbReference type="Proteomes" id="UP000177481"/>
    </source>
</evidence>
<dbReference type="GO" id="GO:0004222">
    <property type="term" value="F:metalloendopeptidase activity"/>
    <property type="evidence" value="ECO:0007669"/>
    <property type="project" value="InterPro"/>
</dbReference>
<feature type="domain" description="Peptidase M16 N-terminal" evidence="3">
    <location>
        <begin position="17"/>
        <end position="164"/>
    </location>
</feature>
<evidence type="ECO:0008006" key="7">
    <source>
        <dbReference type="Google" id="ProtNLM"/>
    </source>
</evidence>
<evidence type="ECO:0000259" key="3">
    <source>
        <dbReference type="Pfam" id="PF00675"/>
    </source>
</evidence>
<dbReference type="Pfam" id="PF05193">
    <property type="entry name" value="Peptidase_M16_C"/>
    <property type="match status" value="1"/>
</dbReference>
<dbReference type="Proteomes" id="UP000177481">
    <property type="component" value="Unassembled WGS sequence"/>
</dbReference>
<evidence type="ECO:0000313" key="5">
    <source>
        <dbReference type="EMBL" id="OGD64609.1"/>
    </source>
</evidence>
<dbReference type="GO" id="GO:0006508">
    <property type="term" value="P:proteolysis"/>
    <property type="evidence" value="ECO:0007669"/>
    <property type="project" value="InterPro"/>
</dbReference>
<dbReference type="STRING" id="1797471.A3A71_00950"/>
<dbReference type="PANTHER" id="PTHR11851:SF49">
    <property type="entry name" value="MITOCHONDRIAL-PROCESSING PEPTIDASE SUBUNIT ALPHA"/>
    <property type="match status" value="1"/>
</dbReference>
<dbReference type="InterPro" id="IPR011249">
    <property type="entry name" value="Metalloenz_LuxS/M16"/>
</dbReference>
<evidence type="ECO:0000256" key="1">
    <source>
        <dbReference type="ARBA" id="ARBA00007261"/>
    </source>
</evidence>
<proteinExistence type="inferred from homology"/>
<dbReference type="SUPFAM" id="SSF63411">
    <property type="entry name" value="LuxS/MPP-like metallohydrolase"/>
    <property type="match status" value="2"/>
</dbReference>
<evidence type="ECO:0000256" key="2">
    <source>
        <dbReference type="RuleBase" id="RU004447"/>
    </source>
</evidence>
<dbReference type="InterPro" id="IPR007863">
    <property type="entry name" value="Peptidase_M16_C"/>
</dbReference>
<dbReference type="GO" id="GO:0046872">
    <property type="term" value="F:metal ion binding"/>
    <property type="evidence" value="ECO:0007669"/>
    <property type="project" value="InterPro"/>
</dbReference>
<dbReference type="AlphaFoldDB" id="A0A1F5EB25"/>
<comment type="caution">
    <text evidence="5">The sequence shown here is derived from an EMBL/GenBank/DDBJ whole genome shotgun (WGS) entry which is preliminary data.</text>
</comment>
<dbReference type="PANTHER" id="PTHR11851">
    <property type="entry name" value="METALLOPROTEASE"/>
    <property type="match status" value="1"/>
</dbReference>
<accession>A0A1F5EB25</accession>
<dbReference type="InterPro" id="IPR011765">
    <property type="entry name" value="Pept_M16_N"/>
</dbReference>
<sequence>MSTPRISEQTLGNGLKVVAIDLPGFHSVTNFLCIRSGSRYEDQTNNGVAHFLEHMVFKGTEKFPDTLSVAQSIEGIGGHFNAWTSNDHTAYWNTVPHDEWQRGIEVPFELAFRPLMRTTDLERERGVIVEEIRRMRDEPASYVDDILGSVLFPDSSLGLSVIGTEERIKKMTLEQFQDYRAKYYHSAQSVFVVAGNLHGKDIFAEVERLTKTLQSKPVTKPSFVSSPSSKAVKLHTKKTDQTHFMLAVTDPTLGLHGPEQYVATILNAVLGQGMSSRLFLNIRERQGLAYAIRSYFSPFEDTGVIQIYGGVNTEKVSATLTALEHELSRLQNEPVGADELSKAIRMVTGSYDLTADSPSELARWYGSTRLMGLDDNLEQSKKELEAVSAEQIQELAKKVLGKERQVIAVIGPYDDDAQFRKFLNL</sequence>
<gene>
    <name evidence="5" type="ORF">A3A71_00950</name>
</gene>
<feature type="domain" description="Peptidase M16 C-terminal" evidence="4">
    <location>
        <begin position="170"/>
        <end position="345"/>
    </location>
</feature>
<protein>
    <recommendedName>
        <fullName evidence="7">Peptidase M16</fullName>
    </recommendedName>
</protein>
<dbReference type="InterPro" id="IPR050361">
    <property type="entry name" value="MPP/UQCRC_Complex"/>
</dbReference>
<organism evidence="5 6">
    <name type="scientific">Candidatus Berkelbacteria bacterium RIFCSPLOWO2_01_FULL_50_28</name>
    <dbReference type="NCBI Taxonomy" id="1797471"/>
    <lineage>
        <taxon>Bacteria</taxon>
        <taxon>Candidatus Berkelbacteria</taxon>
    </lineage>
</organism>
<dbReference type="InterPro" id="IPR001431">
    <property type="entry name" value="Pept_M16_Zn_BS"/>
</dbReference>
<dbReference type="Gene3D" id="3.30.830.10">
    <property type="entry name" value="Metalloenzyme, LuxS/M16 peptidase-like"/>
    <property type="match status" value="2"/>
</dbReference>
<name>A0A1F5EB25_9BACT</name>
<dbReference type="EMBL" id="MEZX01000002">
    <property type="protein sequence ID" value="OGD64609.1"/>
    <property type="molecule type" value="Genomic_DNA"/>
</dbReference>
<dbReference type="Pfam" id="PF00675">
    <property type="entry name" value="Peptidase_M16"/>
    <property type="match status" value="1"/>
</dbReference>
<reference evidence="5 6" key="1">
    <citation type="journal article" date="2016" name="Nat. Commun.">
        <title>Thousands of microbial genomes shed light on interconnected biogeochemical processes in an aquifer system.</title>
        <authorList>
            <person name="Anantharaman K."/>
            <person name="Brown C.T."/>
            <person name="Hug L.A."/>
            <person name="Sharon I."/>
            <person name="Castelle C.J."/>
            <person name="Probst A.J."/>
            <person name="Thomas B.C."/>
            <person name="Singh A."/>
            <person name="Wilkins M.J."/>
            <person name="Karaoz U."/>
            <person name="Brodie E.L."/>
            <person name="Williams K.H."/>
            <person name="Hubbard S.S."/>
            <person name="Banfield J.F."/>
        </authorList>
    </citation>
    <scope>NUCLEOTIDE SEQUENCE [LARGE SCALE GENOMIC DNA]</scope>
</reference>
<comment type="similarity">
    <text evidence="1 2">Belongs to the peptidase M16 family.</text>
</comment>
<evidence type="ECO:0000259" key="4">
    <source>
        <dbReference type="Pfam" id="PF05193"/>
    </source>
</evidence>